<dbReference type="EMBL" id="RIAR02000001">
    <property type="protein sequence ID" value="NSL88090.1"/>
    <property type="molecule type" value="Genomic_DNA"/>
</dbReference>
<evidence type="ECO:0000313" key="2">
    <source>
        <dbReference type="EMBL" id="NSL88090.1"/>
    </source>
</evidence>
<feature type="domain" description="Knr4/Smi1-like" evidence="1">
    <location>
        <begin position="27"/>
        <end position="148"/>
    </location>
</feature>
<dbReference type="Proteomes" id="UP000281028">
    <property type="component" value="Unassembled WGS sequence"/>
</dbReference>
<dbReference type="SUPFAM" id="SSF160631">
    <property type="entry name" value="SMI1/KNR4-like"/>
    <property type="match status" value="1"/>
</dbReference>
<name>A0A3S1B270_9BACT</name>
<keyword evidence="3" id="KW-1185">Reference proteome</keyword>
<evidence type="ECO:0000313" key="3">
    <source>
        <dbReference type="Proteomes" id="UP000281028"/>
    </source>
</evidence>
<dbReference type="Gene3D" id="3.40.1580.10">
    <property type="entry name" value="SMI1/KNR4-like"/>
    <property type="match status" value="1"/>
</dbReference>
<comment type="caution">
    <text evidence="2">The sequence shown here is derived from an EMBL/GenBank/DDBJ whole genome shotgun (WGS) entry which is preliminary data.</text>
</comment>
<dbReference type="OrthoDB" id="8610791at2"/>
<evidence type="ECO:0000259" key="1">
    <source>
        <dbReference type="Pfam" id="PF09346"/>
    </source>
</evidence>
<dbReference type="Pfam" id="PF09346">
    <property type="entry name" value="SMI1_KNR4"/>
    <property type="match status" value="1"/>
</dbReference>
<organism evidence="2 3">
    <name type="scientific">Chitinophaga solisilvae</name>
    <dbReference type="NCBI Taxonomy" id="1233460"/>
    <lineage>
        <taxon>Bacteria</taxon>
        <taxon>Pseudomonadati</taxon>
        <taxon>Bacteroidota</taxon>
        <taxon>Chitinophagia</taxon>
        <taxon>Chitinophagales</taxon>
        <taxon>Chitinophagaceae</taxon>
        <taxon>Chitinophaga</taxon>
    </lineage>
</organism>
<dbReference type="InterPro" id="IPR037883">
    <property type="entry name" value="Knr4/Smi1-like_sf"/>
</dbReference>
<protein>
    <submittedName>
        <fullName evidence="2">SMI1/KNR4 family protein</fullName>
    </submittedName>
</protein>
<accession>A0A3S1B270</accession>
<dbReference type="AlphaFoldDB" id="A0A3S1B270"/>
<proteinExistence type="predicted"/>
<sequence length="179" mass="20637">MYNDIVTITQEPKIFGDQDFLDTFRFENGYPFPPSYTAFCNELGYGKLCDLFLIYIPMGDHPDSWVVQYKKMKGLFDYYLDPPLFAIREAEGGTDLIANAIPFARSENGEFLFWDIRHPQPHGEFPVYFTDFSTGIRPAGNSLTTFIKNVSGEATFKSVLKFYQKPLEASFQGFKELIW</sequence>
<dbReference type="InterPro" id="IPR018958">
    <property type="entry name" value="Knr4/Smi1-like_dom"/>
</dbReference>
<reference evidence="2" key="1">
    <citation type="submission" date="2020-05" db="EMBL/GenBank/DDBJ databases">
        <title>Chitinophaga laudate sp. nov., isolated from a tropical peat swamp.</title>
        <authorList>
            <person name="Goh C.B.S."/>
            <person name="Lee M.S."/>
            <person name="Parimannan S."/>
            <person name="Pasbakhsh P."/>
            <person name="Yule C.M."/>
            <person name="Rajandas H."/>
            <person name="Loke S."/>
            <person name="Croft L."/>
            <person name="Tan J.B.L."/>
        </authorList>
    </citation>
    <scope>NUCLEOTIDE SEQUENCE</scope>
    <source>
        <strain evidence="2">Mgbs1</strain>
    </source>
</reference>
<gene>
    <name evidence="2" type="ORF">ECE50_014680</name>
</gene>